<keyword evidence="1" id="KW-0328">Glycosyltransferase</keyword>
<protein>
    <submittedName>
        <fullName evidence="4">Glycosyltransferase</fullName>
    </submittedName>
</protein>
<dbReference type="AlphaFoldDB" id="A0AAP5WBU9"/>
<name>A0AAP5WBU9_9LACO</name>
<evidence type="ECO:0000313" key="6">
    <source>
        <dbReference type="Proteomes" id="UP000077280"/>
    </source>
</evidence>
<dbReference type="Gene3D" id="3.40.50.2000">
    <property type="entry name" value="Glycogen Phosphorylase B"/>
    <property type="match status" value="3"/>
</dbReference>
<feature type="domain" description="Glycosyl transferase family 1" evidence="3">
    <location>
        <begin position="331"/>
        <end position="485"/>
    </location>
</feature>
<evidence type="ECO:0000313" key="7">
    <source>
        <dbReference type="Proteomes" id="UP001275867"/>
    </source>
</evidence>
<dbReference type="SUPFAM" id="SSF53756">
    <property type="entry name" value="UDP-Glycosyltransferase/glycogen phosphorylase"/>
    <property type="match status" value="1"/>
</dbReference>
<dbReference type="Pfam" id="PF00534">
    <property type="entry name" value="Glycos_transf_1"/>
    <property type="match status" value="1"/>
</dbReference>
<evidence type="ECO:0000256" key="1">
    <source>
        <dbReference type="ARBA" id="ARBA00022676"/>
    </source>
</evidence>
<accession>A0AAP5WBU9</accession>
<dbReference type="EMBL" id="LXND01000039">
    <property type="protein sequence ID" value="OAD64250.1"/>
    <property type="molecule type" value="Genomic_DNA"/>
</dbReference>
<organism evidence="4 7">
    <name type="scientific">Pediococcus parvulus</name>
    <dbReference type="NCBI Taxonomy" id="54062"/>
    <lineage>
        <taxon>Bacteria</taxon>
        <taxon>Bacillati</taxon>
        <taxon>Bacillota</taxon>
        <taxon>Bacilli</taxon>
        <taxon>Lactobacillales</taxon>
        <taxon>Lactobacillaceae</taxon>
        <taxon>Pediococcus</taxon>
    </lineage>
</organism>
<dbReference type="GO" id="GO:0016757">
    <property type="term" value="F:glycosyltransferase activity"/>
    <property type="evidence" value="ECO:0007669"/>
    <property type="project" value="UniProtKB-KW"/>
</dbReference>
<proteinExistence type="predicted"/>
<evidence type="ECO:0000256" key="2">
    <source>
        <dbReference type="ARBA" id="ARBA00022679"/>
    </source>
</evidence>
<dbReference type="PANTHER" id="PTHR12526">
    <property type="entry name" value="GLYCOSYLTRANSFERASE"/>
    <property type="match status" value="1"/>
</dbReference>
<keyword evidence="2" id="KW-0808">Transferase</keyword>
<reference evidence="5 6" key="1">
    <citation type="submission" date="2016-05" db="EMBL/GenBank/DDBJ databases">
        <title>Draft genome sequence of Pediococcus parvulus 2.6, a probiotic beta-glucan producer strain.</title>
        <authorList>
            <person name="Mohedano M.L."/>
            <person name="Perez-Ramos A."/>
            <person name="Duenas M.T."/>
            <person name="Lamontanara A."/>
            <person name="Orru L."/>
            <person name="Spano G."/>
            <person name="Capozzi V."/>
            <person name="Lopez P."/>
        </authorList>
    </citation>
    <scope>NUCLEOTIDE SEQUENCE [LARGE SCALE GENOMIC DNA]</scope>
    <source>
        <strain evidence="5 6">2.6</strain>
    </source>
</reference>
<sequence>MYYFLNTTIPLNKSGIEHAQIKRVNLFNDSGVANKIVTRNFEVDLHHNLEVAGISEENHINLFEFLQGSGDFKPRKFTAKDVKLPHGCKLRGDKGAATYTAKDLKGRIAVRIEPWSDHDAQVQVVTYFDYAGNLLRRERYDHRGFKSIAEIHNPQGGVSSEQIFSPEGKLVYESFYFNDGQGKVQNSLLRVVDFHGQDYEFTGLKGLQRFFFDQLNKVDDGHNIFISDRAVETEWALLHMKTKAYKVLFLHNAHTADPNNPMDPVLNNNFEFSLDNFYDWNAVVDSTHRQTADAKLRFDAKRTPIFTIPVGIVPNELMKKDKVRFTDRTLGKIIVVARLFPEKRLDHLVKAFAIVHKKLPQTTLDFWGYGDGKTDKALEQQVKELKLDDAVQFKGYTPNIGEIMDKAQVSVLTSRVEGFALAVLEAQSHGLPVVAYDIPYGPSDIIEDDFSGKLVKDGDYKAFAKALIALMENQDTLQKYSDNAYVSRERFSEKAIWKAWQQLITDADRFFSEDLKNGEAK</sequence>
<dbReference type="Proteomes" id="UP001275867">
    <property type="component" value="Unassembled WGS sequence"/>
</dbReference>
<reference evidence="4" key="2">
    <citation type="submission" date="2019-10" db="EMBL/GenBank/DDBJ databases">
        <title>Malate fermentation in French cider.</title>
        <authorList>
            <person name="Cousin F.J."/>
            <person name="Medina Fernandez S."/>
            <person name="Misery B."/>
            <person name="Laplace J.-M."/>
            <person name="Cretenet M."/>
        </authorList>
    </citation>
    <scope>NUCLEOTIDE SEQUENCE</scope>
    <source>
        <strain evidence="4">UCMA15901</strain>
    </source>
</reference>
<dbReference type="RefSeq" id="WP_068806070.1">
    <property type="nucleotide sequence ID" value="NZ_CP158977.1"/>
</dbReference>
<evidence type="ECO:0000313" key="5">
    <source>
        <dbReference type="EMBL" id="OAD64250.1"/>
    </source>
</evidence>
<dbReference type="EMBL" id="WERX01000020">
    <property type="protein sequence ID" value="MDV7694598.1"/>
    <property type="molecule type" value="Genomic_DNA"/>
</dbReference>
<evidence type="ECO:0000313" key="4">
    <source>
        <dbReference type="EMBL" id="MDV7694598.1"/>
    </source>
</evidence>
<dbReference type="InterPro" id="IPR001296">
    <property type="entry name" value="Glyco_trans_1"/>
</dbReference>
<keyword evidence="6" id="KW-1185">Reference proteome</keyword>
<dbReference type="PANTHER" id="PTHR12526:SF629">
    <property type="entry name" value="TEICHURONIC ACID BIOSYNTHESIS GLYCOSYLTRANSFERASE TUAH-RELATED"/>
    <property type="match status" value="1"/>
</dbReference>
<dbReference type="Proteomes" id="UP000077280">
    <property type="component" value="Unassembled WGS sequence"/>
</dbReference>
<evidence type="ECO:0000259" key="3">
    <source>
        <dbReference type="Pfam" id="PF00534"/>
    </source>
</evidence>
<comment type="caution">
    <text evidence="4">The sequence shown here is derived from an EMBL/GenBank/DDBJ whole genome shotgun (WGS) entry which is preliminary data.</text>
</comment>
<gene>
    <name evidence="5" type="ORF">A7K95_00475</name>
    <name evidence="4" type="ORF">GA842_06850</name>
</gene>